<dbReference type="Pfam" id="PF12146">
    <property type="entry name" value="Hydrolase_4"/>
    <property type="match status" value="1"/>
</dbReference>
<dbReference type="GO" id="GO:0016787">
    <property type="term" value="F:hydrolase activity"/>
    <property type="evidence" value="ECO:0007669"/>
    <property type="project" value="UniProtKB-KW"/>
</dbReference>
<dbReference type="SUPFAM" id="SSF53474">
    <property type="entry name" value="alpha/beta-Hydrolases"/>
    <property type="match status" value="1"/>
</dbReference>
<keyword evidence="4" id="KW-1185">Reference proteome</keyword>
<feature type="chain" id="PRO_5012921434" evidence="1">
    <location>
        <begin position="20"/>
        <end position="399"/>
    </location>
</feature>
<organism evidence="3 4">
    <name type="scientific">Bordetella genomosp. 4</name>
    <dbReference type="NCBI Taxonomy" id="463044"/>
    <lineage>
        <taxon>Bacteria</taxon>
        <taxon>Pseudomonadati</taxon>
        <taxon>Pseudomonadota</taxon>
        <taxon>Betaproteobacteria</taxon>
        <taxon>Burkholderiales</taxon>
        <taxon>Alcaligenaceae</taxon>
        <taxon>Bordetella</taxon>
    </lineage>
</organism>
<reference evidence="3 4" key="1">
    <citation type="submission" date="2017-05" db="EMBL/GenBank/DDBJ databases">
        <title>Complete and WGS of Bordetella genogroups.</title>
        <authorList>
            <person name="Spilker T."/>
            <person name="LiPuma J."/>
        </authorList>
    </citation>
    <scope>NUCLEOTIDE SEQUENCE [LARGE SCALE GENOMIC DNA]</scope>
    <source>
        <strain evidence="3 4">AU9919</strain>
    </source>
</reference>
<name>A0A261TMD1_9BORD</name>
<feature type="domain" description="Serine aminopeptidase S33" evidence="2">
    <location>
        <begin position="72"/>
        <end position="199"/>
    </location>
</feature>
<dbReference type="Proteomes" id="UP000216885">
    <property type="component" value="Unassembled WGS sequence"/>
</dbReference>
<gene>
    <name evidence="3" type="ORF">CAL20_23640</name>
</gene>
<dbReference type="InterPro" id="IPR022742">
    <property type="entry name" value="Hydrolase_4"/>
</dbReference>
<dbReference type="AlphaFoldDB" id="A0A261TMD1"/>
<evidence type="ECO:0000259" key="2">
    <source>
        <dbReference type="Pfam" id="PF12146"/>
    </source>
</evidence>
<evidence type="ECO:0000256" key="1">
    <source>
        <dbReference type="SAM" id="SignalP"/>
    </source>
</evidence>
<comment type="caution">
    <text evidence="3">The sequence shown here is derived from an EMBL/GenBank/DDBJ whole genome shotgun (WGS) entry which is preliminary data.</text>
</comment>
<sequence>MPGRAALGIAALLITAACAVTERPDAPLRQISFDTYRQDTVQLLQQRRAFQGADQVAEIEWNAPHEWRPAGQPHKGILLVHGLGDSPWSFHDIGQQLADQGFLVRTVLLPGHGTRPEDMLDVTLEDWRRVVAEQAQALSRDVDQVYLGGFSTGANLVLDYAYAHPDIQGLLLFSPAFMSNSSFDWLAPLVSWARPWLLAADNGRPMQTVVRYMNVPTNGFAQFYRSSRSVRLAMRGAPYGKPVLMVVAENDSVLDSSYLSNVFGTQFTHPASRLIWYGKDRDLFQQDQRVLVRSDYLPELQISQFSHMGVLFSPRNDLYGASGSLRMCWNGQAEAARTECEQGAPVWFSDWGYIEPGKIHARLTFNPYFDWQNQIMAQVLDESSEELALPRPSARTALD</sequence>
<dbReference type="PROSITE" id="PS51257">
    <property type="entry name" value="PROKAR_LIPOPROTEIN"/>
    <property type="match status" value="1"/>
</dbReference>
<dbReference type="InterPro" id="IPR029058">
    <property type="entry name" value="AB_hydrolase_fold"/>
</dbReference>
<accession>A0A261TMD1</accession>
<evidence type="ECO:0000313" key="4">
    <source>
        <dbReference type="Proteomes" id="UP000216885"/>
    </source>
</evidence>
<protein>
    <submittedName>
        <fullName evidence="3">Alpha/beta hydrolase</fullName>
    </submittedName>
</protein>
<keyword evidence="1" id="KW-0732">Signal</keyword>
<feature type="signal peptide" evidence="1">
    <location>
        <begin position="1"/>
        <end position="19"/>
    </location>
</feature>
<proteinExistence type="predicted"/>
<dbReference type="Gene3D" id="3.40.50.1820">
    <property type="entry name" value="alpha/beta hydrolase"/>
    <property type="match status" value="1"/>
</dbReference>
<dbReference type="RefSeq" id="WP_094839209.1">
    <property type="nucleotide sequence ID" value="NZ_NEVQ01000022.1"/>
</dbReference>
<keyword evidence="3" id="KW-0378">Hydrolase</keyword>
<dbReference type="EMBL" id="NEVQ01000022">
    <property type="protein sequence ID" value="OZI50818.1"/>
    <property type="molecule type" value="Genomic_DNA"/>
</dbReference>
<evidence type="ECO:0000313" key="3">
    <source>
        <dbReference type="EMBL" id="OZI50818.1"/>
    </source>
</evidence>